<evidence type="ECO:0000313" key="2">
    <source>
        <dbReference type="EMBL" id="PIA54534.1"/>
    </source>
</evidence>
<feature type="region of interest" description="Disordered" evidence="1">
    <location>
        <begin position="247"/>
        <end position="291"/>
    </location>
</feature>
<evidence type="ECO:0000256" key="1">
    <source>
        <dbReference type="SAM" id="MobiDB-lite"/>
    </source>
</evidence>
<organism evidence="2 3">
    <name type="scientific">Aquilegia coerulea</name>
    <name type="common">Rocky mountain columbine</name>
    <dbReference type="NCBI Taxonomy" id="218851"/>
    <lineage>
        <taxon>Eukaryota</taxon>
        <taxon>Viridiplantae</taxon>
        <taxon>Streptophyta</taxon>
        <taxon>Embryophyta</taxon>
        <taxon>Tracheophyta</taxon>
        <taxon>Spermatophyta</taxon>
        <taxon>Magnoliopsida</taxon>
        <taxon>Ranunculales</taxon>
        <taxon>Ranunculaceae</taxon>
        <taxon>Thalictroideae</taxon>
        <taxon>Aquilegia</taxon>
    </lineage>
</organism>
<keyword evidence="3" id="KW-1185">Reference proteome</keyword>
<dbReference type="FunCoup" id="A0A2G5EFI8">
    <property type="interactions" value="172"/>
</dbReference>
<accession>A0A2G5EFI8</accession>
<reference evidence="2 3" key="1">
    <citation type="submission" date="2017-09" db="EMBL/GenBank/DDBJ databases">
        <title>WGS assembly of Aquilegia coerulea Goldsmith.</title>
        <authorList>
            <person name="Hodges S."/>
            <person name="Kramer E."/>
            <person name="Nordborg M."/>
            <person name="Tomkins J."/>
            <person name="Borevitz J."/>
            <person name="Derieg N."/>
            <person name="Yan J."/>
            <person name="Mihaltcheva S."/>
            <person name="Hayes R.D."/>
            <person name="Rokhsar D."/>
        </authorList>
    </citation>
    <scope>NUCLEOTIDE SEQUENCE [LARGE SCALE GENOMIC DNA]</scope>
    <source>
        <strain evidence="3">cv. Goldsmith</strain>
    </source>
</reference>
<dbReference type="Proteomes" id="UP000230069">
    <property type="component" value="Unassembled WGS sequence"/>
</dbReference>
<feature type="compositionally biased region" description="Low complexity" evidence="1">
    <location>
        <begin position="119"/>
        <end position="139"/>
    </location>
</feature>
<dbReference type="InParanoid" id="A0A2G5EFI8"/>
<evidence type="ECO:0000313" key="3">
    <source>
        <dbReference type="Proteomes" id="UP000230069"/>
    </source>
</evidence>
<dbReference type="PANTHER" id="PTHR33356">
    <property type="entry name" value="TIP41-LIKE PROTEIN"/>
    <property type="match status" value="1"/>
</dbReference>
<dbReference type="PANTHER" id="PTHR33356:SF5">
    <property type="entry name" value="TIP41-LIKE PROTEIN"/>
    <property type="match status" value="1"/>
</dbReference>
<proteinExistence type="predicted"/>
<dbReference type="AlphaFoldDB" id="A0A2G5EFI8"/>
<protein>
    <submittedName>
        <fullName evidence="2">Uncharacterized protein</fullName>
    </submittedName>
</protein>
<feature type="region of interest" description="Disordered" evidence="1">
    <location>
        <begin position="119"/>
        <end position="151"/>
    </location>
</feature>
<name>A0A2G5EFI8_AQUCA</name>
<gene>
    <name evidence="2" type="ORF">AQUCO_00900827v1</name>
</gene>
<feature type="compositionally biased region" description="Polar residues" evidence="1">
    <location>
        <begin position="140"/>
        <end position="150"/>
    </location>
</feature>
<dbReference type="EMBL" id="KZ305026">
    <property type="protein sequence ID" value="PIA54534.1"/>
    <property type="molecule type" value="Genomic_DNA"/>
</dbReference>
<dbReference type="STRING" id="218851.A0A2G5EFI8"/>
<feature type="compositionally biased region" description="Low complexity" evidence="1">
    <location>
        <begin position="247"/>
        <end position="261"/>
    </location>
</feature>
<dbReference type="OrthoDB" id="747893at2759"/>
<sequence length="401" mass="43885">MAEALVDGEFWLPSEFLSDDERLMEKQKFQNKINNTQSESKFCFPSEFPYGFYNSTSPVESLVGSIETESDEEDYMSGFTRQMARSLLQQAELNSSSVFGTENPKTKVMAGSPQSPLCGLGSWSGRSSGSSRGSPNGPSQVSSPPSTPFSSEDDALNLLYAAAGQVVRMKLNDETTYGRGFLGVPQKKPNSISVPVAKKSNVGFYSNEALIQQQLQANHFYQLNLKQQQQQQQQQCSAAWGRQTKSTQSVTQHQQQVQSSVGRTTGLGNGRCSRTLGLPPNAWPPLQQQNQSGSGMRAVFLNGSGARRESSGTGVFIPLRNGIASESRKKPSCSAALLPARVVQALNLNFEEMGLSEPQTRYVGGFGHGNALLSQHQSRSYRSHQPGMINTEVQLPQEWTY</sequence>